<dbReference type="SUPFAM" id="SSF160467">
    <property type="entry name" value="PH0987 N-terminal domain-like"/>
    <property type="match status" value="1"/>
</dbReference>
<accession>A0A9X2CLQ6</accession>
<dbReference type="GO" id="GO:0016787">
    <property type="term" value="F:hydrolase activity"/>
    <property type="evidence" value="ECO:0007669"/>
    <property type="project" value="UniProtKB-KW"/>
</dbReference>
<comment type="caution">
    <text evidence="5">The sequence shown here is derived from an EMBL/GenBank/DDBJ whole genome shotgun (WGS) entry which is preliminary data.</text>
</comment>
<evidence type="ECO:0000256" key="2">
    <source>
        <dbReference type="ARBA" id="ARBA00022801"/>
    </source>
</evidence>
<keyword evidence="3" id="KW-0067">ATP-binding</keyword>
<protein>
    <submittedName>
        <fullName evidence="5">Allophanate hydrolase subunit 1</fullName>
    </submittedName>
</protein>
<evidence type="ECO:0000313" key="6">
    <source>
        <dbReference type="Proteomes" id="UP001139333"/>
    </source>
</evidence>
<sequence>MQVNLVNENSVIIYFSDTVCIETTDKITHACQLFKADLNDTLLDIVPSYTSILLSCNLRKTGLRNFIFNVQRVLNQLDTASLTNLVRNKILLPVYYGQEVALDHGDVSLHTGLAFSEIVKLHTQETYRVFAIGFTPGFAFLGNTPKPMTIPRKATPRLSVPKGSVAIADRQTAIYPSQSPGGWQVIGRTPIDLLDESEDSLSKFAMGDEVRFESIDKQTFLAMGGQL</sequence>
<gene>
    <name evidence="5" type="ORF">L2672_17185</name>
</gene>
<dbReference type="AlphaFoldDB" id="A0A9X2CLQ6"/>
<dbReference type="InterPro" id="IPR029000">
    <property type="entry name" value="Cyclophilin-like_dom_sf"/>
</dbReference>
<dbReference type="SUPFAM" id="SSF50891">
    <property type="entry name" value="Cyclophilin-like"/>
    <property type="match status" value="1"/>
</dbReference>
<dbReference type="PANTHER" id="PTHR34698:SF2">
    <property type="entry name" value="5-OXOPROLINASE SUBUNIT B"/>
    <property type="match status" value="1"/>
</dbReference>
<name>A0A9X2CLQ6_9GAMM</name>
<keyword evidence="1" id="KW-0547">Nucleotide-binding</keyword>
<organism evidence="5 6">
    <name type="scientific">Shewanella gaetbuli</name>
    <dbReference type="NCBI Taxonomy" id="220752"/>
    <lineage>
        <taxon>Bacteria</taxon>
        <taxon>Pseudomonadati</taxon>
        <taxon>Pseudomonadota</taxon>
        <taxon>Gammaproteobacteria</taxon>
        <taxon>Alteromonadales</taxon>
        <taxon>Shewanellaceae</taxon>
        <taxon>Shewanella</taxon>
    </lineage>
</organism>
<dbReference type="Gene3D" id="2.40.100.10">
    <property type="entry name" value="Cyclophilin-like"/>
    <property type="match status" value="1"/>
</dbReference>
<keyword evidence="6" id="KW-1185">Reference proteome</keyword>
<dbReference type="InterPro" id="IPR003833">
    <property type="entry name" value="CT_C_D"/>
</dbReference>
<reference evidence="5" key="1">
    <citation type="submission" date="2022-01" db="EMBL/GenBank/DDBJ databases">
        <title>Whole genome-based taxonomy of the Shewanellaceae.</title>
        <authorList>
            <person name="Martin-Rodriguez A.J."/>
        </authorList>
    </citation>
    <scope>NUCLEOTIDE SEQUENCE</scope>
    <source>
        <strain evidence="5">DSM 16422</strain>
    </source>
</reference>
<dbReference type="GO" id="GO:0005524">
    <property type="term" value="F:ATP binding"/>
    <property type="evidence" value="ECO:0007669"/>
    <property type="project" value="UniProtKB-KW"/>
</dbReference>
<keyword evidence="2 5" id="KW-0378">Hydrolase</keyword>
<evidence type="ECO:0000256" key="3">
    <source>
        <dbReference type="ARBA" id="ARBA00022840"/>
    </source>
</evidence>
<dbReference type="Gene3D" id="3.30.1360.40">
    <property type="match status" value="1"/>
</dbReference>
<dbReference type="EMBL" id="JAKIKP010000023">
    <property type="protein sequence ID" value="MCL1144406.1"/>
    <property type="molecule type" value="Genomic_DNA"/>
</dbReference>
<dbReference type="RefSeq" id="WP_248997059.1">
    <property type="nucleotide sequence ID" value="NZ_JAKIKP010000023.1"/>
</dbReference>
<evidence type="ECO:0000313" key="5">
    <source>
        <dbReference type="EMBL" id="MCL1144406.1"/>
    </source>
</evidence>
<proteinExistence type="predicted"/>
<evidence type="ECO:0000256" key="1">
    <source>
        <dbReference type="ARBA" id="ARBA00022741"/>
    </source>
</evidence>
<dbReference type="InterPro" id="IPR010016">
    <property type="entry name" value="PxpB"/>
</dbReference>
<dbReference type="Pfam" id="PF02682">
    <property type="entry name" value="CT_C_D"/>
    <property type="match status" value="1"/>
</dbReference>
<dbReference type="Proteomes" id="UP001139333">
    <property type="component" value="Unassembled WGS sequence"/>
</dbReference>
<dbReference type="PANTHER" id="PTHR34698">
    <property type="entry name" value="5-OXOPROLINASE SUBUNIT B"/>
    <property type="match status" value="1"/>
</dbReference>
<evidence type="ECO:0000259" key="4">
    <source>
        <dbReference type="SMART" id="SM00796"/>
    </source>
</evidence>
<dbReference type="SMART" id="SM00796">
    <property type="entry name" value="AHS1"/>
    <property type="match status" value="1"/>
</dbReference>
<feature type="domain" description="Carboxyltransferase" evidence="4">
    <location>
        <begin position="1"/>
        <end position="204"/>
    </location>
</feature>